<proteinExistence type="predicted"/>
<dbReference type="InterPro" id="IPR025055">
    <property type="entry name" value="Ena_core"/>
</dbReference>
<dbReference type="OrthoDB" id="2680078at2"/>
<dbReference type="AlphaFoldDB" id="A0A7C8KZ72"/>
<dbReference type="Pfam" id="PF13157">
    <property type="entry name" value="Enas"/>
    <property type="match status" value="1"/>
</dbReference>
<reference evidence="2 3" key="1">
    <citation type="submission" date="2019-10" db="EMBL/GenBank/DDBJ databases">
        <title>Gracilibacillus sp. nov. isolated from rice seeds.</title>
        <authorList>
            <person name="He S."/>
        </authorList>
    </citation>
    <scope>NUCLEOTIDE SEQUENCE [LARGE SCALE GENOMIC DNA]</scope>
    <source>
        <strain evidence="2 3">TD8</strain>
    </source>
</reference>
<name>A0A7C8KZ72_9BACI</name>
<evidence type="ECO:0000259" key="1">
    <source>
        <dbReference type="Pfam" id="PF13157"/>
    </source>
</evidence>
<accession>A0A7C8KZ72</accession>
<sequence length="142" mass="16000">MSNQCIVSSVVYDWLTFDECIKKTKLIPDVAKKCILDDCICINFNVNCLNNEPTVIWEAIGMVVNTATFSIKHCGPCDNPYTILVNDEIVASVTNDSIYQTEVTNLRNISVIREGEFYHLTSAIKKSECYKSKITFIVCKVS</sequence>
<gene>
    <name evidence="2" type="ORF">F9U64_10935</name>
</gene>
<dbReference type="EMBL" id="WEID01000052">
    <property type="protein sequence ID" value="KAB8135776.1"/>
    <property type="molecule type" value="Genomic_DNA"/>
</dbReference>
<evidence type="ECO:0000313" key="3">
    <source>
        <dbReference type="Proteomes" id="UP000480246"/>
    </source>
</evidence>
<organism evidence="2 3">
    <name type="scientific">Gracilibacillus oryzae</name>
    <dbReference type="NCBI Taxonomy" id="1672701"/>
    <lineage>
        <taxon>Bacteria</taxon>
        <taxon>Bacillati</taxon>
        <taxon>Bacillota</taxon>
        <taxon>Bacilli</taxon>
        <taxon>Bacillales</taxon>
        <taxon>Bacillaceae</taxon>
        <taxon>Gracilibacillus</taxon>
    </lineage>
</organism>
<dbReference type="Proteomes" id="UP000480246">
    <property type="component" value="Unassembled WGS sequence"/>
</dbReference>
<protein>
    <recommendedName>
        <fullName evidence="1">Endospore appendages core domain-containing protein</fullName>
    </recommendedName>
</protein>
<comment type="caution">
    <text evidence="2">The sequence shown here is derived from an EMBL/GenBank/DDBJ whole genome shotgun (WGS) entry which is preliminary data.</text>
</comment>
<feature type="domain" description="Endospore appendages core" evidence="1">
    <location>
        <begin position="31"/>
        <end position="116"/>
    </location>
</feature>
<dbReference type="RefSeq" id="WP_153403295.1">
    <property type="nucleotide sequence ID" value="NZ_ML762430.1"/>
</dbReference>
<keyword evidence="3" id="KW-1185">Reference proteome</keyword>
<evidence type="ECO:0000313" key="2">
    <source>
        <dbReference type="EMBL" id="KAB8135776.1"/>
    </source>
</evidence>